<dbReference type="NCBIfam" id="NF040878">
    <property type="entry name" value="SE1561_fam"/>
    <property type="match status" value="1"/>
</dbReference>
<sequence>MTDENHLESVKARLQHLLDQIETADPEQLTVEDVDRYLKLLNEMEDKLKQ</sequence>
<keyword evidence="2" id="KW-1185">Reference proteome</keyword>
<reference evidence="1 2" key="1">
    <citation type="submission" date="2023-07" db="EMBL/GenBank/DDBJ databases">
        <title>Genomic Encyclopedia of Type Strains, Phase IV (KMG-IV): sequencing the most valuable type-strain genomes for metagenomic binning, comparative biology and taxonomic classification.</title>
        <authorList>
            <person name="Goeker M."/>
        </authorList>
    </citation>
    <scope>NUCLEOTIDE SEQUENCE [LARGE SCALE GENOMIC DNA]</scope>
    <source>
        <strain evidence="1 2">DSM 16460</strain>
    </source>
</reference>
<dbReference type="Proteomes" id="UP001224359">
    <property type="component" value="Unassembled WGS sequence"/>
</dbReference>
<evidence type="ECO:0000313" key="1">
    <source>
        <dbReference type="EMBL" id="MDQ0159806.1"/>
    </source>
</evidence>
<accession>A0ABT9VFS6</accession>
<comment type="caution">
    <text evidence="1">The sequence shown here is derived from an EMBL/GenBank/DDBJ whole genome shotgun (WGS) entry which is preliminary data.</text>
</comment>
<evidence type="ECO:0000313" key="2">
    <source>
        <dbReference type="Proteomes" id="UP001224359"/>
    </source>
</evidence>
<name>A0ABT9VFS6_9BACI</name>
<organism evidence="1 2">
    <name type="scientific">Alkalibacillus salilacus</name>
    <dbReference type="NCBI Taxonomy" id="284582"/>
    <lineage>
        <taxon>Bacteria</taxon>
        <taxon>Bacillati</taxon>
        <taxon>Bacillota</taxon>
        <taxon>Bacilli</taxon>
        <taxon>Bacillales</taxon>
        <taxon>Bacillaceae</taxon>
        <taxon>Alkalibacillus</taxon>
    </lineage>
</organism>
<proteinExistence type="predicted"/>
<protein>
    <submittedName>
        <fullName evidence="1">Uncharacterized protein</fullName>
    </submittedName>
</protein>
<dbReference type="RefSeq" id="WP_306976557.1">
    <property type="nucleotide sequence ID" value="NZ_JAUSTQ010000006.1"/>
</dbReference>
<gene>
    <name evidence="1" type="ORF">J2S77_001792</name>
</gene>
<dbReference type="InterPro" id="IPR047670">
    <property type="entry name" value="YfjT-like"/>
</dbReference>
<dbReference type="EMBL" id="JAUSTQ010000006">
    <property type="protein sequence ID" value="MDQ0159806.1"/>
    <property type="molecule type" value="Genomic_DNA"/>
</dbReference>